<sequence length="54" mass="6071">MTGRRRRRAREEGRRRGGAVLRPCGKRTGKGSASAYRATLRRRRLNVAAACDQT</sequence>
<dbReference type="Proteomes" id="UP000004535">
    <property type="component" value="Unassembled WGS sequence"/>
</dbReference>
<organism evidence="2 3">
    <name type="scientific">Burkholderia multivorans CGD2</name>
    <dbReference type="NCBI Taxonomy" id="513052"/>
    <lineage>
        <taxon>Bacteria</taxon>
        <taxon>Pseudomonadati</taxon>
        <taxon>Pseudomonadota</taxon>
        <taxon>Betaproteobacteria</taxon>
        <taxon>Burkholderiales</taxon>
        <taxon>Burkholderiaceae</taxon>
        <taxon>Burkholderia</taxon>
        <taxon>Burkholderia cepacia complex</taxon>
    </lineage>
</organism>
<dbReference type="EMBL" id="ACFC01000027">
    <property type="protein sequence ID" value="EEE03415.1"/>
    <property type="molecule type" value="Genomic_DNA"/>
</dbReference>
<gene>
    <name evidence="2" type="ORF">BURMUCGD2_3061</name>
</gene>
<comment type="caution">
    <text evidence="2">The sequence shown here is derived from an EMBL/GenBank/DDBJ whole genome shotgun (WGS) entry which is preliminary data.</text>
</comment>
<accession>B9C0J6</accession>
<protein>
    <submittedName>
        <fullName evidence="2">Uncharacterized protein</fullName>
    </submittedName>
</protein>
<dbReference type="AlphaFoldDB" id="B9C0J6"/>
<feature type="region of interest" description="Disordered" evidence="1">
    <location>
        <begin position="1"/>
        <end position="38"/>
    </location>
</feature>
<evidence type="ECO:0000313" key="3">
    <source>
        <dbReference type="Proteomes" id="UP000004535"/>
    </source>
</evidence>
<name>B9C0J6_9BURK</name>
<evidence type="ECO:0000313" key="2">
    <source>
        <dbReference type="EMBL" id="EEE03415.1"/>
    </source>
</evidence>
<evidence type="ECO:0000256" key="1">
    <source>
        <dbReference type="SAM" id="MobiDB-lite"/>
    </source>
</evidence>
<reference evidence="2 3" key="1">
    <citation type="journal article" date="2012" name="J. Bacteriol.">
        <title>Draft Genome Sequence Determination for Cystic Fibrosis and Chronic Granulomatous Disease Burkholderia multivorans Isolates.</title>
        <authorList>
            <person name="Varga J.J."/>
            <person name="Losada L."/>
            <person name="Zelazny A.M."/>
            <person name="Brinkac L."/>
            <person name="Harkins D."/>
            <person name="Radune D."/>
            <person name="Hostetler J."/>
            <person name="Sampaio E.P."/>
            <person name="Ronning C.M."/>
            <person name="Nierman W.C."/>
            <person name="Greenberg D.E."/>
            <person name="Holland S.M."/>
            <person name="Goldberg J.B."/>
        </authorList>
    </citation>
    <scope>NUCLEOTIDE SEQUENCE [LARGE SCALE GENOMIC DNA]</scope>
    <source>
        <strain evidence="2 3">CGD2</strain>
    </source>
</reference>
<proteinExistence type="predicted"/>